<feature type="transmembrane region" description="Helical" evidence="8">
    <location>
        <begin position="81"/>
        <end position="101"/>
    </location>
</feature>
<dbReference type="RefSeq" id="XP_066805303.1">
    <property type="nucleotide sequence ID" value="XM_066944102.1"/>
</dbReference>
<keyword evidence="4 8" id="KW-0812">Transmembrane</keyword>
<keyword evidence="11" id="KW-1185">Reference proteome</keyword>
<dbReference type="CDD" id="cd17364">
    <property type="entry name" value="MFS_PhT"/>
    <property type="match status" value="1"/>
</dbReference>
<feature type="transmembrane region" description="Helical" evidence="8">
    <location>
        <begin position="218"/>
        <end position="238"/>
    </location>
</feature>
<dbReference type="SUPFAM" id="SSF103473">
    <property type="entry name" value="MFS general substrate transporter"/>
    <property type="match status" value="1"/>
</dbReference>
<reference evidence="10 11" key="1">
    <citation type="journal article" date="2024" name="bioRxiv">
        <title>Comparative genomics of Cryptococcus and Kwoniella reveals pathogenesis evolution and contrasting karyotype dynamics via intercentromeric recombination or chromosome fusion.</title>
        <authorList>
            <person name="Coelho M.A."/>
            <person name="David-Palma M."/>
            <person name="Shea T."/>
            <person name="Bowers K."/>
            <person name="McGinley-Smith S."/>
            <person name="Mohammad A.W."/>
            <person name="Gnirke A."/>
            <person name="Yurkov A.M."/>
            <person name="Nowrousian M."/>
            <person name="Sun S."/>
            <person name="Cuomo C.A."/>
            <person name="Heitman J."/>
        </authorList>
    </citation>
    <scope>NUCLEOTIDE SEQUENCE [LARGE SCALE GENOMIC DNA]</scope>
    <source>
        <strain evidence="10 11">CBS 13917</strain>
    </source>
</reference>
<dbReference type="PROSITE" id="PS50850">
    <property type="entry name" value="MFS"/>
    <property type="match status" value="1"/>
</dbReference>
<accession>A0AAW0Z4C7</accession>
<name>A0AAW0Z4C7_9TREE</name>
<evidence type="ECO:0000256" key="7">
    <source>
        <dbReference type="SAM" id="MobiDB-lite"/>
    </source>
</evidence>
<evidence type="ECO:0000256" key="2">
    <source>
        <dbReference type="ARBA" id="ARBA00022448"/>
    </source>
</evidence>
<feature type="transmembrane region" description="Helical" evidence="8">
    <location>
        <begin position="483"/>
        <end position="505"/>
    </location>
</feature>
<dbReference type="GO" id="GO:0016020">
    <property type="term" value="C:membrane"/>
    <property type="evidence" value="ECO:0007669"/>
    <property type="project" value="UniProtKB-SubCell"/>
</dbReference>
<feature type="domain" description="Major facilitator superfamily (MFS) profile" evidence="9">
    <location>
        <begin position="40"/>
        <end position="509"/>
    </location>
</feature>
<feature type="transmembrane region" description="Helical" evidence="8">
    <location>
        <begin position="355"/>
        <end position="377"/>
    </location>
</feature>
<dbReference type="InterPro" id="IPR036259">
    <property type="entry name" value="MFS_trans_sf"/>
</dbReference>
<evidence type="ECO:0000256" key="6">
    <source>
        <dbReference type="ARBA" id="ARBA00023136"/>
    </source>
</evidence>
<evidence type="ECO:0000259" key="9">
    <source>
        <dbReference type="PROSITE" id="PS50850"/>
    </source>
</evidence>
<feature type="transmembrane region" description="Helical" evidence="8">
    <location>
        <begin position="384"/>
        <end position="404"/>
    </location>
</feature>
<dbReference type="KEGG" id="kne:92178231"/>
<dbReference type="InterPro" id="IPR004738">
    <property type="entry name" value="Phos_permease"/>
</dbReference>
<feature type="transmembrane region" description="Helical" evidence="8">
    <location>
        <begin position="42"/>
        <end position="69"/>
    </location>
</feature>
<evidence type="ECO:0000313" key="11">
    <source>
        <dbReference type="Proteomes" id="UP001388673"/>
    </source>
</evidence>
<keyword evidence="2" id="KW-0813">Transport</keyword>
<evidence type="ECO:0000256" key="8">
    <source>
        <dbReference type="SAM" id="Phobius"/>
    </source>
</evidence>
<feature type="compositionally biased region" description="Basic and acidic residues" evidence="7">
    <location>
        <begin position="547"/>
        <end position="556"/>
    </location>
</feature>
<dbReference type="Pfam" id="PF00083">
    <property type="entry name" value="Sugar_tr"/>
    <property type="match status" value="1"/>
</dbReference>
<dbReference type="GeneID" id="92178231"/>
<evidence type="ECO:0000256" key="3">
    <source>
        <dbReference type="ARBA" id="ARBA00022592"/>
    </source>
</evidence>
<dbReference type="PANTHER" id="PTHR24064">
    <property type="entry name" value="SOLUTE CARRIER FAMILY 22 MEMBER"/>
    <property type="match status" value="1"/>
</dbReference>
<evidence type="ECO:0000256" key="4">
    <source>
        <dbReference type="ARBA" id="ARBA00022692"/>
    </source>
</evidence>
<dbReference type="Proteomes" id="UP001388673">
    <property type="component" value="Unassembled WGS sequence"/>
</dbReference>
<proteinExistence type="predicted"/>
<feature type="transmembrane region" description="Helical" evidence="8">
    <location>
        <begin position="177"/>
        <end position="198"/>
    </location>
</feature>
<dbReference type="AlphaFoldDB" id="A0AAW0Z4C7"/>
<evidence type="ECO:0000313" key="10">
    <source>
        <dbReference type="EMBL" id="KAK8865824.1"/>
    </source>
</evidence>
<evidence type="ECO:0000256" key="1">
    <source>
        <dbReference type="ARBA" id="ARBA00004141"/>
    </source>
</evidence>
<feature type="region of interest" description="Disordered" evidence="7">
    <location>
        <begin position="536"/>
        <end position="556"/>
    </location>
</feature>
<keyword evidence="3" id="KW-0592">Phosphate transport</keyword>
<gene>
    <name evidence="10" type="ORF">IAR55_000972</name>
</gene>
<sequence length="556" mass="60388">MASFDAEKAHANVAISAGERRRAALAEIDEAKFSWFHAKACLVAGVGFFTDAYDIFSISIAATMIGYVYHNGGSSTANQDLGIKVAHSIGTFFGQLLFGFLADHVGRKRMYGIELMIIIVGTLGQTVTGHAASVNFYAVLIMWRFIMGVGIGGDYPVSAVITSEFAARKIRGRMMTAVFASQGWGNFTSAIVSVIVIAASKGAIHRQPLNDLAAVDRAWRLIIGIGCVPAAIALYFRLTLPETPRYTMDVERNIKQASSDVDTYLTTGTYVVDPLRNVERAEVPKATWADFVEYFGQWQNFKILLGTSWSWFALDIAFYGLGLNSAIILTTIGFGSTTKLPTKQENIYQTLYNAGVGNIVLAVGGLIPGYYATFFLVDSWGRKPIQLMGFSLLTIIFVCMGFGYHKMLATSSGSKAFVFLYCMANFFQNFGPNCTTFIIPGEVFPTRYRSTGHGISAASGKLGAIVAQVGFSRLINIGGKNQFLPHILEIFALFMLTGVFSTLLLPETKNRTLEDLSLESQDHFVTDSVVGGIAPLTKTTGSGGSSQDEHRGHEIA</sequence>
<organism evidence="10 11">
    <name type="scientific">Kwoniella newhampshirensis</name>
    <dbReference type="NCBI Taxonomy" id="1651941"/>
    <lineage>
        <taxon>Eukaryota</taxon>
        <taxon>Fungi</taxon>
        <taxon>Dikarya</taxon>
        <taxon>Basidiomycota</taxon>
        <taxon>Agaricomycotina</taxon>
        <taxon>Tremellomycetes</taxon>
        <taxon>Tremellales</taxon>
        <taxon>Cryptococcaceae</taxon>
        <taxon>Kwoniella</taxon>
    </lineage>
</organism>
<keyword evidence="5 8" id="KW-1133">Transmembrane helix</keyword>
<protein>
    <submittedName>
        <fullName evidence="10">Phosphate:H+ symporter</fullName>
    </submittedName>
</protein>
<feature type="transmembrane region" description="Helical" evidence="8">
    <location>
        <begin position="311"/>
        <end position="335"/>
    </location>
</feature>
<dbReference type="InterPro" id="IPR005828">
    <property type="entry name" value="MFS_sugar_transport-like"/>
</dbReference>
<dbReference type="GO" id="GO:0005315">
    <property type="term" value="F:phosphate transmembrane transporter activity"/>
    <property type="evidence" value="ECO:0007669"/>
    <property type="project" value="InterPro"/>
</dbReference>
<keyword evidence="6 8" id="KW-0472">Membrane</keyword>
<dbReference type="EMBL" id="JBCAWK010000002">
    <property type="protein sequence ID" value="KAK8865824.1"/>
    <property type="molecule type" value="Genomic_DNA"/>
</dbReference>
<dbReference type="PROSITE" id="PS00217">
    <property type="entry name" value="SUGAR_TRANSPORT_2"/>
    <property type="match status" value="1"/>
</dbReference>
<comment type="subcellular location">
    <subcellularLocation>
        <location evidence="1">Membrane</location>
        <topology evidence="1">Multi-pass membrane protein</topology>
    </subcellularLocation>
</comment>
<dbReference type="InterPro" id="IPR020846">
    <property type="entry name" value="MFS_dom"/>
</dbReference>
<dbReference type="Gene3D" id="1.20.1250.20">
    <property type="entry name" value="MFS general substrate transporter like domains"/>
    <property type="match status" value="2"/>
</dbReference>
<dbReference type="InterPro" id="IPR005829">
    <property type="entry name" value="Sugar_transporter_CS"/>
</dbReference>
<feature type="transmembrane region" description="Helical" evidence="8">
    <location>
        <begin position="113"/>
        <end position="131"/>
    </location>
</feature>
<evidence type="ECO:0000256" key="5">
    <source>
        <dbReference type="ARBA" id="ARBA00022989"/>
    </source>
</evidence>
<dbReference type="GO" id="GO:0006817">
    <property type="term" value="P:phosphate ion transport"/>
    <property type="evidence" value="ECO:0007669"/>
    <property type="project" value="UniProtKB-KW"/>
</dbReference>
<comment type="caution">
    <text evidence="10">The sequence shown here is derived from an EMBL/GenBank/DDBJ whole genome shotgun (WGS) entry which is preliminary data.</text>
</comment>
<dbReference type="PROSITE" id="PS00216">
    <property type="entry name" value="SUGAR_TRANSPORT_1"/>
    <property type="match status" value="1"/>
</dbReference>
<dbReference type="NCBIfam" id="TIGR00887">
    <property type="entry name" value="2A0109"/>
    <property type="match status" value="1"/>
</dbReference>